<dbReference type="GO" id="GO:0097039">
    <property type="term" value="P:protein linear polyubiquitination"/>
    <property type="evidence" value="ECO:0007669"/>
    <property type="project" value="TreeGrafter"/>
</dbReference>
<dbReference type="PANTHER" id="PTHR22770">
    <property type="entry name" value="UBIQUITIN CONJUGATING ENZYME 7 INTERACTING PROTEIN-RELATED"/>
    <property type="match status" value="1"/>
</dbReference>
<evidence type="ECO:0000256" key="3">
    <source>
        <dbReference type="ARBA" id="ARBA00022723"/>
    </source>
</evidence>
<dbReference type="Gene3D" id="1.20.120.1750">
    <property type="match status" value="1"/>
</dbReference>
<keyword evidence="11" id="KW-1185">Reference proteome</keyword>
<dbReference type="PANTHER" id="PTHR22770:SF13">
    <property type="entry name" value="RING-TYPE DOMAIN-CONTAINING PROTEIN"/>
    <property type="match status" value="1"/>
</dbReference>
<dbReference type="GO" id="GO:0000151">
    <property type="term" value="C:ubiquitin ligase complex"/>
    <property type="evidence" value="ECO:0007669"/>
    <property type="project" value="TreeGrafter"/>
</dbReference>
<dbReference type="InterPro" id="IPR013083">
    <property type="entry name" value="Znf_RING/FYVE/PHD"/>
</dbReference>
<name>A0A9N8PKA7_9PEZI</name>
<proteinExistence type="predicted"/>
<dbReference type="GO" id="GO:0004842">
    <property type="term" value="F:ubiquitin-protein transferase activity"/>
    <property type="evidence" value="ECO:0007669"/>
    <property type="project" value="TreeGrafter"/>
</dbReference>
<dbReference type="EMBL" id="CAIJEO010000009">
    <property type="protein sequence ID" value="CAD0098981.1"/>
    <property type="molecule type" value="Genomic_DNA"/>
</dbReference>
<dbReference type="Gene3D" id="3.30.40.10">
    <property type="entry name" value="Zinc/RING finger domain, C3HC4 (zinc finger)"/>
    <property type="match status" value="1"/>
</dbReference>
<dbReference type="Pfam" id="PF01485">
    <property type="entry name" value="IBR"/>
    <property type="match status" value="1"/>
</dbReference>
<evidence type="ECO:0000313" key="10">
    <source>
        <dbReference type="EMBL" id="CAD0098981.1"/>
    </source>
</evidence>
<dbReference type="Pfam" id="PF22191">
    <property type="entry name" value="IBR_1"/>
    <property type="match status" value="1"/>
</dbReference>
<comment type="caution">
    <text evidence="10">The sequence shown here is derived from an EMBL/GenBank/DDBJ whole genome shotgun (WGS) entry which is preliminary data.</text>
</comment>
<keyword evidence="2" id="KW-0808">Transferase</keyword>
<evidence type="ECO:0000256" key="1">
    <source>
        <dbReference type="ARBA" id="ARBA00004906"/>
    </source>
</evidence>
<keyword evidence="6" id="KW-0833">Ubl conjugation pathway</keyword>
<organism evidence="10 11">
    <name type="scientific">Aureobasidium mustum</name>
    <dbReference type="NCBI Taxonomy" id="2773714"/>
    <lineage>
        <taxon>Eukaryota</taxon>
        <taxon>Fungi</taxon>
        <taxon>Dikarya</taxon>
        <taxon>Ascomycota</taxon>
        <taxon>Pezizomycotina</taxon>
        <taxon>Dothideomycetes</taxon>
        <taxon>Dothideomycetidae</taxon>
        <taxon>Dothideales</taxon>
        <taxon>Saccotheciaceae</taxon>
        <taxon>Aureobasidium</taxon>
    </lineage>
</organism>
<keyword evidence="4" id="KW-0677">Repeat</keyword>
<dbReference type="CDD" id="cd20335">
    <property type="entry name" value="BRcat_RBR"/>
    <property type="match status" value="1"/>
</dbReference>
<keyword evidence="3" id="KW-0479">Metal-binding</keyword>
<dbReference type="GO" id="GO:0043130">
    <property type="term" value="F:ubiquitin binding"/>
    <property type="evidence" value="ECO:0007669"/>
    <property type="project" value="TreeGrafter"/>
</dbReference>
<evidence type="ECO:0000256" key="7">
    <source>
        <dbReference type="ARBA" id="ARBA00022833"/>
    </source>
</evidence>
<dbReference type="Proteomes" id="UP000714618">
    <property type="component" value="Unassembled WGS sequence"/>
</dbReference>
<evidence type="ECO:0000259" key="9">
    <source>
        <dbReference type="PROSITE" id="PS51873"/>
    </source>
</evidence>
<evidence type="ECO:0000256" key="8">
    <source>
        <dbReference type="SAM" id="MobiDB-lite"/>
    </source>
</evidence>
<keyword evidence="7" id="KW-0862">Zinc</keyword>
<dbReference type="SUPFAM" id="SSF57850">
    <property type="entry name" value="RING/U-box"/>
    <property type="match status" value="3"/>
</dbReference>
<feature type="compositionally biased region" description="Basic and acidic residues" evidence="8">
    <location>
        <begin position="220"/>
        <end position="232"/>
    </location>
</feature>
<accession>A0A9N8PKA7</accession>
<sequence>MAPFEGVHEKRTCVVCDELKPLSNFPTPFELSPHDHQHDICRECFSNHLEVEVDNKTWDQISCPQCPVILQSEEIKNLASPESWAKYEHFSARAALSEMPDYRFCFSTSCDSGQIHEEGLVFSCKACGHKHCTACEVNWHEDETCEEYQTRNAAQKQQEQDSEAQVHAISKTCPNCATKIEKRDGCDHMTCSRCHYQFCWACLADFMPIARHGLHRHETSCRNHRPEGHLGTEEEDDGLMPWAQRPDAEERLNAALQIWMDLMQILQGLPAQQPRN</sequence>
<dbReference type="AlphaFoldDB" id="A0A9N8PKA7"/>
<dbReference type="InterPro" id="IPR044066">
    <property type="entry name" value="TRIAD_supradom"/>
</dbReference>
<dbReference type="SMART" id="SM00647">
    <property type="entry name" value="IBR"/>
    <property type="match status" value="2"/>
</dbReference>
<protein>
    <recommendedName>
        <fullName evidence="9">RING-type domain-containing protein</fullName>
    </recommendedName>
</protein>
<comment type="pathway">
    <text evidence="1">Protein modification; protein ubiquitination.</text>
</comment>
<gene>
    <name evidence="10" type="ORF">AWRI4233_LOCUS7805</name>
</gene>
<dbReference type="PROSITE" id="PS51873">
    <property type="entry name" value="TRIAD"/>
    <property type="match status" value="1"/>
</dbReference>
<keyword evidence="5" id="KW-0863">Zinc-finger</keyword>
<dbReference type="GO" id="GO:0008270">
    <property type="term" value="F:zinc ion binding"/>
    <property type="evidence" value="ECO:0007669"/>
    <property type="project" value="UniProtKB-KW"/>
</dbReference>
<feature type="domain" description="RING-type" evidence="9">
    <location>
        <begin position="9"/>
        <end position="227"/>
    </location>
</feature>
<evidence type="ECO:0000313" key="11">
    <source>
        <dbReference type="Proteomes" id="UP000714618"/>
    </source>
</evidence>
<dbReference type="InterPro" id="IPR051628">
    <property type="entry name" value="LUBAC_E3_Ligases"/>
</dbReference>
<evidence type="ECO:0000256" key="6">
    <source>
        <dbReference type="ARBA" id="ARBA00022786"/>
    </source>
</evidence>
<evidence type="ECO:0000256" key="4">
    <source>
        <dbReference type="ARBA" id="ARBA00022737"/>
    </source>
</evidence>
<evidence type="ECO:0000256" key="5">
    <source>
        <dbReference type="ARBA" id="ARBA00022771"/>
    </source>
</evidence>
<reference evidence="10" key="1">
    <citation type="submission" date="2020-06" db="EMBL/GenBank/DDBJ databases">
        <authorList>
            <person name="Onetto C."/>
        </authorList>
    </citation>
    <scope>NUCLEOTIDE SEQUENCE</scope>
</reference>
<evidence type="ECO:0000256" key="2">
    <source>
        <dbReference type="ARBA" id="ARBA00022679"/>
    </source>
</evidence>
<feature type="region of interest" description="Disordered" evidence="8">
    <location>
        <begin position="220"/>
        <end position="239"/>
    </location>
</feature>
<dbReference type="OrthoDB" id="1431934at2759"/>
<dbReference type="GO" id="GO:0043161">
    <property type="term" value="P:proteasome-mediated ubiquitin-dependent protein catabolic process"/>
    <property type="evidence" value="ECO:0007669"/>
    <property type="project" value="TreeGrafter"/>
</dbReference>
<dbReference type="InterPro" id="IPR002867">
    <property type="entry name" value="IBR_dom"/>
</dbReference>